<proteinExistence type="inferred from homology"/>
<dbReference type="GO" id="GO:0016282">
    <property type="term" value="C:eukaryotic 43S preinitiation complex"/>
    <property type="evidence" value="ECO:0007669"/>
    <property type="project" value="UniProtKB-UniRule"/>
</dbReference>
<dbReference type="GO" id="GO:0033290">
    <property type="term" value="C:eukaryotic 48S preinitiation complex"/>
    <property type="evidence" value="ECO:0007669"/>
    <property type="project" value="UniProtKB-UniRule"/>
</dbReference>
<evidence type="ECO:0000313" key="7">
    <source>
        <dbReference type="Proteomes" id="UP000054558"/>
    </source>
</evidence>
<dbReference type="InterPro" id="IPR013906">
    <property type="entry name" value="eIF3j"/>
</dbReference>
<accession>A0A1Y1HMN2</accession>
<dbReference type="Gene3D" id="1.10.246.60">
    <property type="entry name" value="Eukaryotic translation initiation factor 3 like domains"/>
    <property type="match status" value="1"/>
</dbReference>
<dbReference type="AlphaFoldDB" id="A0A1Y1HMN2"/>
<dbReference type="STRING" id="105231.A0A1Y1HMN2"/>
<comment type="function">
    <text evidence="4">Component of the eukaryotic translation initiation factor 3 (eIF-3) complex, which is involved in protein synthesis of a specialized repertoire of mRNAs and, together with other initiation factors, stimulates binding of mRNA and methionyl-tRNAi to the 40S ribosome. The eIF-3 complex specifically targets and initiates translation of a subset of mRNAs involved in cell proliferation.</text>
</comment>
<evidence type="ECO:0000256" key="4">
    <source>
        <dbReference type="HAMAP-Rule" id="MF_03009"/>
    </source>
</evidence>
<gene>
    <name evidence="6" type="ORF">KFL_000400240</name>
</gene>
<keyword evidence="2 4" id="KW-0396">Initiation factor</keyword>
<dbReference type="OMA" id="KPHYALW"/>
<name>A0A1Y1HMN2_KLENI</name>
<keyword evidence="3 4" id="KW-0648">Protein biosynthesis</keyword>
<dbReference type="EMBL" id="DF236989">
    <property type="protein sequence ID" value="GAQ79880.1"/>
    <property type="molecule type" value="Genomic_DNA"/>
</dbReference>
<dbReference type="OrthoDB" id="20381at2759"/>
<dbReference type="GO" id="GO:0001732">
    <property type="term" value="P:formation of cytoplasmic translation initiation complex"/>
    <property type="evidence" value="ECO:0007669"/>
    <property type="project" value="UniProtKB-UniRule"/>
</dbReference>
<feature type="compositionally biased region" description="Basic and acidic residues" evidence="5">
    <location>
        <begin position="59"/>
        <end position="80"/>
    </location>
</feature>
<comment type="similarity">
    <text evidence="4">Belongs to the eIF-3 subunit J family.</text>
</comment>
<dbReference type="Pfam" id="PF08597">
    <property type="entry name" value="eIF3_subunit"/>
    <property type="match status" value="1"/>
</dbReference>
<dbReference type="InterPro" id="IPR023194">
    <property type="entry name" value="eIF3-like_dom_sf"/>
</dbReference>
<dbReference type="PANTHER" id="PTHR21681">
    <property type="entry name" value="EUKARYOTIC TRANSLATION INITIATION FACTOR 3 SUBUNIT J"/>
    <property type="match status" value="1"/>
</dbReference>
<comment type="subcellular location">
    <subcellularLocation>
        <location evidence="4">Cytoplasm</location>
    </subcellularLocation>
</comment>
<feature type="compositionally biased region" description="Basic residues" evidence="5">
    <location>
        <begin position="49"/>
        <end position="58"/>
    </location>
</feature>
<evidence type="ECO:0000256" key="3">
    <source>
        <dbReference type="ARBA" id="ARBA00022917"/>
    </source>
</evidence>
<dbReference type="PANTHER" id="PTHR21681:SF0">
    <property type="entry name" value="EUKARYOTIC TRANSLATION INITIATION FACTOR 3 SUBUNIT J"/>
    <property type="match status" value="1"/>
</dbReference>
<keyword evidence="7" id="KW-1185">Reference proteome</keyword>
<sequence length="211" mass="23184">MADSWEDDDFEPAAPVAPQPPVKGAWDDEEEEEEEVKETSADKPAAAAKPKKDKKPKAAPKDETLADPVAEKLRQQRLVEESDFKATKELFGGDKEERSLEGFIPKTEADYLEYATLVAEKVTPFQKSFHYLTMLKQLSRVASEPLKGADVKDLASALTVLANEKLKAEKAAEKGGTKAKAKAKRELKVDAADNDYGAAGTYDDPDGYDFM</sequence>
<reference evidence="6 7" key="1">
    <citation type="journal article" date="2014" name="Nat. Commun.">
        <title>Klebsormidium flaccidum genome reveals primary factors for plant terrestrial adaptation.</title>
        <authorList>
            <person name="Hori K."/>
            <person name="Maruyama F."/>
            <person name="Fujisawa T."/>
            <person name="Togashi T."/>
            <person name="Yamamoto N."/>
            <person name="Seo M."/>
            <person name="Sato S."/>
            <person name="Yamada T."/>
            <person name="Mori H."/>
            <person name="Tajima N."/>
            <person name="Moriyama T."/>
            <person name="Ikeuchi M."/>
            <person name="Watanabe M."/>
            <person name="Wada H."/>
            <person name="Kobayashi K."/>
            <person name="Saito M."/>
            <person name="Masuda T."/>
            <person name="Sasaki-Sekimoto Y."/>
            <person name="Mashiguchi K."/>
            <person name="Awai K."/>
            <person name="Shimojima M."/>
            <person name="Masuda S."/>
            <person name="Iwai M."/>
            <person name="Nobusawa T."/>
            <person name="Narise T."/>
            <person name="Kondo S."/>
            <person name="Saito H."/>
            <person name="Sato R."/>
            <person name="Murakawa M."/>
            <person name="Ihara Y."/>
            <person name="Oshima-Yamada Y."/>
            <person name="Ohtaka K."/>
            <person name="Satoh M."/>
            <person name="Sonobe K."/>
            <person name="Ishii M."/>
            <person name="Ohtani R."/>
            <person name="Kanamori-Sato M."/>
            <person name="Honoki R."/>
            <person name="Miyazaki D."/>
            <person name="Mochizuki H."/>
            <person name="Umetsu J."/>
            <person name="Higashi K."/>
            <person name="Shibata D."/>
            <person name="Kamiya Y."/>
            <person name="Sato N."/>
            <person name="Nakamura Y."/>
            <person name="Tabata S."/>
            <person name="Ida S."/>
            <person name="Kurokawa K."/>
            <person name="Ohta H."/>
        </authorList>
    </citation>
    <scope>NUCLEOTIDE SEQUENCE [LARGE SCALE GENOMIC DNA]</scope>
    <source>
        <strain evidence="6 7">NIES-2285</strain>
    </source>
</reference>
<dbReference type="HAMAP" id="MF_03009">
    <property type="entry name" value="eIF3j"/>
    <property type="match status" value="1"/>
</dbReference>
<keyword evidence="1 4" id="KW-0963">Cytoplasm</keyword>
<evidence type="ECO:0000313" key="6">
    <source>
        <dbReference type="EMBL" id="GAQ79880.1"/>
    </source>
</evidence>
<feature type="compositionally biased region" description="Acidic residues" evidence="5">
    <location>
        <begin position="1"/>
        <end position="11"/>
    </location>
</feature>
<feature type="compositionally biased region" description="Acidic residues" evidence="5">
    <location>
        <begin position="27"/>
        <end position="36"/>
    </location>
</feature>
<dbReference type="GO" id="GO:0005852">
    <property type="term" value="C:eukaryotic translation initiation factor 3 complex"/>
    <property type="evidence" value="ECO:0000318"/>
    <property type="project" value="GO_Central"/>
</dbReference>
<dbReference type="GO" id="GO:0003743">
    <property type="term" value="F:translation initiation factor activity"/>
    <property type="evidence" value="ECO:0007669"/>
    <property type="project" value="UniProtKB-UniRule"/>
</dbReference>
<feature type="region of interest" description="Disordered" evidence="5">
    <location>
        <begin position="1"/>
        <end position="80"/>
    </location>
</feature>
<organism evidence="6 7">
    <name type="scientific">Klebsormidium nitens</name>
    <name type="common">Green alga</name>
    <name type="synonym">Ulothrix nitens</name>
    <dbReference type="NCBI Taxonomy" id="105231"/>
    <lineage>
        <taxon>Eukaryota</taxon>
        <taxon>Viridiplantae</taxon>
        <taxon>Streptophyta</taxon>
        <taxon>Klebsormidiophyceae</taxon>
        <taxon>Klebsormidiales</taxon>
        <taxon>Klebsormidiaceae</taxon>
        <taxon>Klebsormidium</taxon>
    </lineage>
</organism>
<evidence type="ECO:0000256" key="5">
    <source>
        <dbReference type="SAM" id="MobiDB-lite"/>
    </source>
</evidence>
<evidence type="ECO:0000256" key="1">
    <source>
        <dbReference type="ARBA" id="ARBA00022490"/>
    </source>
</evidence>
<comment type="subunit">
    <text evidence="4">Component of the eukaryotic translation initiation factor 3 (eIF-3) complex.</text>
</comment>
<protein>
    <recommendedName>
        <fullName evidence="4">Eukaryotic translation initiation factor 3 subunit J</fullName>
        <shortName evidence="4">eIF3j</shortName>
    </recommendedName>
</protein>
<dbReference type="Proteomes" id="UP000054558">
    <property type="component" value="Unassembled WGS sequence"/>
</dbReference>
<evidence type="ECO:0000256" key="2">
    <source>
        <dbReference type="ARBA" id="ARBA00022540"/>
    </source>
</evidence>